<protein>
    <submittedName>
        <fullName evidence="3">Uncharacterized protein</fullName>
    </submittedName>
</protein>
<feature type="compositionally biased region" description="Basic and acidic residues" evidence="1">
    <location>
        <begin position="89"/>
        <end position="98"/>
    </location>
</feature>
<evidence type="ECO:0000313" key="4">
    <source>
        <dbReference type="Proteomes" id="UP000023067"/>
    </source>
</evidence>
<dbReference type="OrthoDB" id="4793709at2"/>
<reference evidence="3 4" key="1">
    <citation type="submission" date="2014-02" db="EMBL/GenBank/DDBJ databases">
        <title>Genome sequence of Brachybacterium phenoliresistens strain W13A50.</title>
        <authorList>
            <person name="Wang X."/>
        </authorList>
    </citation>
    <scope>NUCLEOTIDE SEQUENCE [LARGE SCALE GENOMIC DNA]</scope>
    <source>
        <strain evidence="3 4">W13A50</strain>
    </source>
</reference>
<keyword evidence="2" id="KW-1133">Transmembrane helix</keyword>
<dbReference type="EMBL" id="JDYK01000006">
    <property type="protein sequence ID" value="EWS81743.1"/>
    <property type="molecule type" value="Genomic_DNA"/>
</dbReference>
<feature type="region of interest" description="Disordered" evidence="1">
    <location>
        <begin position="1"/>
        <end position="105"/>
    </location>
</feature>
<name>Z9JUN0_9MICO</name>
<proteinExistence type="predicted"/>
<dbReference type="STRING" id="396014.BF93_15405"/>
<dbReference type="AlphaFoldDB" id="Z9JUN0"/>
<evidence type="ECO:0000313" key="3">
    <source>
        <dbReference type="EMBL" id="EWS81743.1"/>
    </source>
</evidence>
<evidence type="ECO:0000256" key="1">
    <source>
        <dbReference type="SAM" id="MobiDB-lite"/>
    </source>
</evidence>
<feature type="transmembrane region" description="Helical" evidence="2">
    <location>
        <begin position="110"/>
        <end position="134"/>
    </location>
</feature>
<accession>Z9JUN0</accession>
<evidence type="ECO:0000256" key="2">
    <source>
        <dbReference type="SAM" id="Phobius"/>
    </source>
</evidence>
<organism evidence="3 4">
    <name type="scientific">Brachybacterium phenoliresistens</name>
    <dbReference type="NCBI Taxonomy" id="396014"/>
    <lineage>
        <taxon>Bacteria</taxon>
        <taxon>Bacillati</taxon>
        <taxon>Actinomycetota</taxon>
        <taxon>Actinomycetes</taxon>
        <taxon>Micrococcales</taxon>
        <taxon>Dermabacteraceae</taxon>
        <taxon>Brachybacterium</taxon>
    </lineage>
</organism>
<gene>
    <name evidence="3" type="ORF">BF93_15405</name>
</gene>
<dbReference type="HOGENOM" id="CLU_614920_0_0_11"/>
<feature type="compositionally biased region" description="Low complexity" evidence="1">
    <location>
        <begin position="46"/>
        <end position="62"/>
    </location>
</feature>
<comment type="caution">
    <text evidence="3">The sequence shown here is derived from an EMBL/GenBank/DDBJ whole genome shotgun (WGS) entry which is preliminary data.</text>
</comment>
<dbReference type="RefSeq" id="WP_038371640.1">
    <property type="nucleotide sequence ID" value="NZ_KK069991.1"/>
</dbReference>
<sequence>MTDQEPGTDADGTSDRPGQAGSSAPEATHAYPWDPGTPISPDPIIGSGAPHALPGAPLAAPPGDRRLALPGDPHGDLPGAHPPGSARAPEGRAPEVRADPSATEPRGPRLLLRVAVLGMAIVLVAGAALALGALNRGLHSPRAQVAAYLTALEEGRFSDAAAHLAGPDGVTNGLLLTDAIGASTSHRLSGHEILEVDRSGDDAQVTARVEQDGVVTIHEFTLHRLRSAVAFFPRWVLEPPAHDMLKVFISSEVDSLTVNGVSVGLAGLVTQTDVEYQLDVALLPVFPGDYEILYDIEDSELITSLPTTVHATGEWAGLPYDTWPEWELSEQGQDQARVKLAEKLDACAASTSPAPLGCPFAADVPAHVTEGSWTVDVVPEVEIEKNLDGLLTVRSQPEAGSATFTYLDTTSGLYDPRISVTVPFTVTGTIQWSDTGEMALLLGGS</sequence>
<keyword evidence="4" id="KW-1185">Reference proteome</keyword>
<dbReference type="PATRIC" id="fig|396014.3.peg.1424"/>
<keyword evidence="2" id="KW-0472">Membrane</keyword>
<dbReference type="Proteomes" id="UP000023067">
    <property type="component" value="Unassembled WGS sequence"/>
</dbReference>
<dbReference type="eggNOG" id="ENOG50343KX">
    <property type="taxonomic scope" value="Bacteria"/>
</dbReference>
<keyword evidence="2" id="KW-0812">Transmembrane</keyword>